<evidence type="ECO:0000313" key="3">
    <source>
        <dbReference type="Proteomes" id="UP000287766"/>
    </source>
</evidence>
<dbReference type="Pfam" id="PF07963">
    <property type="entry name" value="N_methyl"/>
    <property type="match status" value="1"/>
</dbReference>
<dbReference type="RefSeq" id="WP_169930556.1">
    <property type="nucleotide sequence ID" value="NZ_PIPR01000001.1"/>
</dbReference>
<evidence type="ECO:0000313" key="2">
    <source>
        <dbReference type="EMBL" id="RUO41826.1"/>
    </source>
</evidence>
<keyword evidence="3" id="KW-1185">Reference proteome</keyword>
<sequence>MMRTQKQHGFTLIELIIVIVLLGIVGVGGYQFVGFGTQIYVDAVARDEQVSKGRFLLERLTKELENVLPASVRVSADYRCIEYIPVTAGSIYTQLPFQSNLLQVVTPFQDDFEVGQRIAIFAQTETHAYADDRRVKEVTVINDDTPAAGYTEFELDPTTRFQRESPAKRVYILDDPVSWCVTTTNRLVRFSGYGVEATQPDLLTLPGTGVEDVMANFVVNNVAVAAERPFQEVANDVRRKTIELVLIIGSARSSERLTMHHGVTIVNLP</sequence>
<comment type="caution">
    <text evidence="2">The sequence shown here is derived from an EMBL/GenBank/DDBJ whole genome shotgun (WGS) entry which is preliminary data.</text>
</comment>
<protein>
    <submittedName>
        <fullName evidence="2">Uncharacterized protein</fullName>
    </submittedName>
</protein>
<evidence type="ECO:0000256" key="1">
    <source>
        <dbReference type="SAM" id="Phobius"/>
    </source>
</evidence>
<proteinExistence type="predicted"/>
<feature type="transmembrane region" description="Helical" evidence="1">
    <location>
        <begin position="12"/>
        <end position="33"/>
    </location>
</feature>
<dbReference type="Proteomes" id="UP000287766">
    <property type="component" value="Unassembled WGS sequence"/>
</dbReference>
<dbReference type="InterPro" id="IPR012902">
    <property type="entry name" value="N_methyl_site"/>
</dbReference>
<dbReference type="EMBL" id="PIPR01000001">
    <property type="protein sequence ID" value="RUO41826.1"/>
    <property type="molecule type" value="Genomic_DNA"/>
</dbReference>
<gene>
    <name evidence="2" type="ORF">CWE22_06645</name>
</gene>
<name>A0A7Z7EU56_9GAMM</name>
<accession>A0A7Z7EU56</accession>
<keyword evidence="1" id="KW-0812">Transmembrane</keyword>
<keyword evidence="1" id="KW-0472">Membrane</keyword>
<dbReference type="NCBIfam" id="TIGR02532">
    <property type="entry name" value="IV_pilin_GFxxxE"/>
    <property type="match status" value="1"/>
</dbReference>
<organism evidence="2 3">
    <name type="scientific">Pseudidiomarina aestuarii</name>
    <dbReference type="NCBI Taxonomy" id="624146"/>
    <lineage>
        <taxon>Bacteria</taxon>
        <taxon>Pseudomonadati</taxon>
        <taxon>Pseudomonadota</taxon>
        <taxon>Gammaproteobacteria</taxon>
        <taxon>Alteromonadales</taxon>
        <taxon>Idiomarinaceae</taxon>
        <taxon>Pseudidiomarina</taxon>
    </lineage>
</organism>
<reference evidence="3" key="1">
    <citation type="journal article" date="2018" name="Front. Microbiol.">
        <title>Genome-Based Analysis Reveals the Taxonomy and Diversity of the Family Idiomarinaceae.</title>
        <authorList>
            <person name="Liu Y."/>
            <person name="Lai Q."/>
            <person name="Shao Z."/>
        </authorList>
    </citation>
    <scope>NUCLEOTIDE SEQUENCE [LARGE SCALE GENOMIC DNA]</scope>
    <source>
        <strain evidence="3">KYW314</strain>
    </source>
</reference>
<keyword evidence="1" id="KW-1133">Transmembrane helix</keyword>
<dbReference type="AlphaFoldDB" id="A0A7Z7EU56"/>